<organism evidence="3 5">
    <name type="scientific">Dinothrombium tinctorium</name>
    <dbReference type="NCBI Taxonomy" id="1965070"/>
    <lineage>
        <taxon>Eukaryota</taxon>
        <taxon>Metazoa</taxon>
        <taxon>Ecdysozoa</taxon>
        <taxon>Arthropoda</taxon>
        <taxon>Chelicerata</taxon>
        <taxon>Arachnida</taxon>
        <taxon>Acari</taxon>
        <taxon>Acariformes</taxon>
        <taxon>Trombidiformes</taxon>
        <taxon>Prostigmata</taxon>
        <taxon>Anystina</taxon>
        <taxon>Parasitengona</taxon>
        <taxon>Trombidioidea</taxon>
        <taxon>Trombidiidae</taxon>
        <taxon>Dinothrombium</taxon>
    </lineage>
</organism>
<reference evidence="3 5" key="1">
    <citation type="journal article" date="2018" name="Gigascience">
        <title>Genomes of trombidid mites reveal novel predicted allergens and laterally-transferred genes associated with secondary metabolism.</title>
        <authorList>
            <person name="Dong X."/>
            <person name="Chaisiri K."/>
            <person name="Xia D."/>
            <person name="Armstrong S.D."/>
            <person name="Fang Y."/>
            <person name="Donnelly M.J."/>
            <person name="Kadowaki T."/>
            <person name="McGarry J.W."/>
            <person name="Darby A.C."/>
            <person name="Makepeace B.L."/>
        </authorList>
    </citation>
    <scope>NUCLEOTIDE SEQUENCE [LARGE SCALE GENOMIC DNA]</scope>
    <source>
        <strain evidence="3">UoL-WK</strain>
    </source>
</reference>
<name>A0A3S3NUL2_9ACAR</name>
<gene>
    <name evidence="4" type="ORF">B4U79_06888</name>
    <name evidence="3" type="ORF">B4U79_13694</name>
</gene>
<evidence type="ECO:0000313" key="4">
    <source>
        <dbReference type="EMBL" id="RWS09111.1"/>
    </source>
</evidence>
<evidence type="ECO:0000256" key="2">
    <source>
        <dbReference type="SAM" id="SignalP"/>
    </source>
</evidence>
<dbReference type="OrthoDB" id="6523643at2759"/>
<evidence type="ECO:0000313" key="3">
    <source>
        <dbReference type="EMBL" id="RWS06320.1"/>
    </source>
</evidence>
<feature type="transmembrane region" description="Helical" evidence="1">
    <location>
        <begin position="63"/>
        <end position="86"/>
    </location>
</feature>
<keyword evidence="2" id="KW-0732">Signal</keyword>
<keyword evidence="1" id="KW-1133">Transmembrane helix</keyword>
<accession>A0A3S3NUL2</accession>
<dbReference type="AlphaFoldDB" id="A0A3S3NUL2"/>
<protein>
    <submittedName>
        <fullName evidence="3">Uncharacterized protein</fullName>
    </submittedName>
</protein>
<dbReference type="EMBL" id="NCKU01004192">
    <property type="protein sequence ID" value="RWS06320.1"/>
    <property type="molecule type" value="Genomic_DNA"/>
</dbReference>
<keyword evidence="1" id="KW-0812">Transmembrane</keyword>
<evidence type="ECO:0000313" key="5">
    <source>
        <dbReference type="Proteomes" id="UP000285301"/>
    </source>
</evidence>
<dbReference type="Proteomes" id="UP000285301">
    <property type="component" value="Unassembled WGS sequence"/>
</dbReference>
<reference evidence="3" key="2">
    <citation type="submission" date="2018-11" db="EMBL/GenBank/DDBJ databases">
        <title>Trombidioid mite genomics.</title>
        <authorList>
            <person name="Dong X."/>
        </authorList>
    </citation>
    <scope>NUCLEOTIDE SEQUENCE</scope>
    <source>
        <strain evidence="3">UoL-WK</strain>
    </source>
</reference>
<feature type="chain" id="PRO_5036094736" evidence="2">
    <location>
        <begin position="21"/>
        <end position="165"/>
    </location>
</feature>
<keyword evidence="5" id="KW-1185">Reference proteome</keyword>
<feature type="signal peptide" evidence="2">
    <location>
        <begin position="1"/>
        <end position="20"/>
    </location>
</feature>
<dbReference type="EMBL" id="NCKU01002643">
    <property type="protein sequence ID" value="RWS09111.1"/>
    <property type="molecule type" value="Genomic_DNA"/>
</dbReference>
<evidence type="ECO:0000256" key="1">
    <source>
        <dbReference type="SAM" id="Phobius"/>
    </source>
</evidence>
<keyword evidence="1" id="KW-0472">Membrane</keyword>
<proteinExistence type="predicted"/>
<comment type="caution">
    <text evidence="3">The sequence shown here is derived from an EMBL/GenBank/DDBJ whole genome shotgun (WGS) entry which is preliminary data.</text>
</comment>
<sequence length="165" mass="17816">MFTSFVFLLITSLSFGYLQAVSVQTNGAKQINSNRLNFSRSSDLNNANAERQFPDGSYLIPNMVISTVVPIAVIIGIGIVLLKMLIFGLWMFGRSSFGGFGNFGYGGYPPYSPTAYSSSAWRGDAAAARSLHNKNGSPVSPLISPTVMSLISKVSEALEKYGKRL</sequence>